<name>A0A543F1R9_9MICO</name>
<proteinExistence type="predicted"/>
<gene>
    <name evidence="1" type="ORF">FB391_1809</name>
</gene>
<dbReference type="EMBL" id="VFPE01000002">
    <property type="protein sequence ID" value="TQM27781.1"/>
    <property type="molecule type" value="Genomic_DNA"/>
</dbReference>
<keyword evidence="2" id="KW-1185">Reference proteome</keyword>
<dbReference type="OrthoDB" id="4981768at2"/>
<reference evidence="1 2" key="1">
    <citation type="submission" date="2019-06" db="EMBL/GenBank/DDBJ databases">
        <title>Sequencing the genomes of 1000 actinobacteria strains.</title>
        <authorList>
            <person name="Klenk H.-P."/>
        </authorList>
    </citation>
    <scope>NUCLEOTIDE SEQUENCE [LARGE SCALE GENOMIC DNA]</scope>
    <source>
        <strain evidence="1 2">DSM 105492</strain>
    </source>
</reference>
<protein>
    <submittedName>
        <fullName evidence="1">Uncharacterized protein</fullName>
    </submittedName>
</protein>
<evidence type="ECO:0000313" key="1">
    <source>
        <dbReference type="EMBL" id="TQM27781.1"/>
    </source>
</evidence>
<evidence type="ECO:0000313" key="2">
    <source>
        <dbReference type="Proteomes" id="UP000320235"/>
    </source>
</evidence>
<dbReference type="Proteomes" id="UP000320235">
    <property type="component" value="Unassembled WGS sequence"/>
</dbReference>
<accession>A0A543F1R9</accession>
<organism evidence="1 2">
    <name type="scientific">Microbacterium kyungheense</name>
    <dbReference type="NCBI Taxonomy" id="1263636"/>
    <lineage>
        <taxon>Bacteria</taxon>
        <taxon>Bacillati</taxon>
        <taxon>Actinomycetota</taxon>
        <taxon>Actinomycetes</taxon>
        <taxon>Micrococcales</taxon>
        <taxon>Microbacteriaceae</taxon>
        <taxon>Microbacterium</taxon>
    </lineage>
</organism>
<dbReference type="RefSeq" id="WP_141894093.1">
    <property type="nucleotide sequence ID" value="NZ_BAABLH010000021.1"/>
</dbReference>
<comment type="caution">
    <text evidence="1">The sequence shown here is derived from an EMBL/GenBank/DDBJ whole genome shotgun (WGS) entry which is preliminary data.</text>
</comment>
<dbReference type="AlphaFoldDB" id="A0A543F1R9"/>
<sequence>MTPHDDWPRLLGIDVDPAAVAASGEALEAVLNRLGGTSDGMPVPGAPAHGWRILAEPSVRHTVLGAPADPAAARWHVVQLTAEGDRRALHTAPELAPLRPSRAQSRAGLELRWPAVVSRHTPPDEFVVDVVNTGAARWTPGDDGMLVIGSLIPTGEAPRVFGWMSSQQQRGVPLDPGEYLRVPVTHTSTDWHALEPGRHELHAHLVALGLTTPLPFVVEISASDLTRLRAARSAARPSPAERRRSLENQRLRVEAQLAVSADPVRLIEIVRLADSDDAAVAAIGASYAYDREIAEVVYRSMLSELLPANAQRSRRELAMIAQSIEQLEG</sequence>